<dbReference type="Pfam" id="PF12894">
    <property type="entry name" value="ANAPC4_WD40"/>
    <property type="match status" value="1"/>
</dbReference>
<evidence type="ECO:0000259" key="6">
    <source>
        <dbReference type="Pfam" id="PF12894"/>
    </source>
</evidence>
<evidence type="ECO:0000256" key="3">
    <source>
        <dbReference type="ARBA" id="ARBA00022776"/>
    </source>
</evidence>
<dbReference type="Gene3D" id="2.130.10.10">
    <property type="entry name" value="YVTN repeat-like/Quinoprotein amine dehydrogenase"/>
    <property type="match status" value="1"/>
</dbReference>
<dbReference type="InterPro" id="IPR024977">
    <property type="entry name" value="Apc4-like_WD40_dom"/>
</dbReference>
<evidence type="ECO:0000256" key="1">
    <source>
        <dbReference type="ARBA" id="ARBA00016067"/>
    </source>
</evidence>
<feature type="domain" description="Anaphase-promoting complex subunit 4 long" evidence="7">
    <location>
        <begin position="288"/>
        <end position="491"/>
    </location>
</feature>
<evidence type="ECO:0000313" key="8">
    <source>
        <dbReference type="EMBL" id="KAF9069043.1"/>
    </source>
</evidence>
<proteinExistence type="predicted"/>
<protein>
    <recommendedName>
        <fullName evidence="1">Anaphase-promoting complex subunit 4</fullName>
    </recommendedName>
</protein>
<keyword evidence="5" id="KW-0131">Cell cycle</keyword>
<dbReference type="SUPFAM" id="SSF69322">
    <property type="entry name" value="Tricorn protease domain 2"/>
    <property type="match status" value="1"/>
</dbReference>
<keyword evidence="3" id="KW-0498">Mitosis</keyword>
<dbReference type="GO" id="GO:0034399">
    <property type="term" value="C:nuclear periphery"/>
    <property type="evidence" value="ECO:0007669"/>
    <property type="project" value="TreeGrafter"/>
</dbReference>
<comment type="caution">
    <text evidence="8">The sequence shown here is derived from an EMBL/GenBank/DDBJ whole genome shotgun (WGS) entry which is preliminary data.</text>
</comment>
<dbReference type="InterPro" id="IPR024789">
    <property type="entry name" value="APC4"/>
</dbReference>
<dbReference type="OrthoDB" id="10259843at2759"/>
<dbReference type="GO" id="GO:0070979">
    <property type="term" value="P:protein K11-linked ubiquitination"/>
    <property type="evidence" value="ECO:0007669"/>
    <property type="project" value="TreeGrafter"/>
</dbReference>
<evidence type="ECO:0000259" key="7">
    <source>
        <dbReference type="Pfam" id="PF12896"/>
    </source>
</evidence>
<gene>
    <name evidence="8" type="ORF">BDP27DRAFT_743522</name>
</gene>
<keyword evidence="4" id="KW-0833">Ubl conjugation pathway</keyword>
<evidence type="ECO:0000256" key="2">
    <source>
        <dbReference type="ARBA" id="ARBA00022618"/>
    </source>
</evidence>
<dbReference type="InterPro" id="IPR024790">
    <property type="entry name" value="APC4_long_dom"/>
</dbReference>
<sequence length="834" mass="92055">MQSNDFASLAAVHLPASSRLLASACCPDKDLLVLITRLGGHDRMSLWKMHGSKTWEVDLSTDSERIVAVAWSPDGQTIAVAHDPPSISLHSIQDGHSERTVSIPVSDLPTSQLTAIWWFRQEKPQQSPIPDIFRRNNIITGSAHSVLRTLPLLDPLRDGTQQVTATDLFAFQGSQTTARRAVPIPAVIKGWPTLHPDPLAASINVPNTTRTVENGIMDEVDDINLDSILAVADRSGRIACFLDGMYPLGFINLGNSTTIVSLFKDPKQPILLAHPVHDGSATSLIPTHISLSLLEDRKVRDFAKLSTTARELCWYILRIEQEMRAAWVGSETAPGARELGPRWINAYEKKQLDQYGLQPSAILDLTTLLVTDRATDALADYLGSGHQMSERGIQKWDSAVTEALVKLRDYSEKRLVPACQRLHLVLGEVRGWSMLPTLYSAFGITHNTVNQCLAMLKQAVILASWLAAAARREHLRFKEFMLWLRYATVILNPTTETAAPIRHDILEVNQYLMSGLQHSAIDRWFAGPLPDFQPTDFSLLSNRASIPDTMRDCGMVLQHEPKSIYDGTSKIPPDGFNETGTPVNRNISALIGALAKCCREVFDRPSGAATRAATISPGFGSATVPASPLSISHPNNLIRERTQVDKDGYYIEYLVIHAPSTSTPEHRSYVTFVRQRYGHESSHVELAVYESYLRPGEEGSEHGFGVDLLAMEFFDDETIVIIYRSEGDAYIATLSYNELEYQKIKLVKGYVTRESVIGSAIQGLGEEEAGSRYLPIKHSRGLKGCKTGAVSLAVNGRVGRRVACVLDNKGTTLETFDLEGDEGVDGDTTLDEER</sequence>
<organism evidence="8 9">
    <name type="scientific">Rhodocollybia butyracea</name>
    <dbReference type="NCBI Taxonomy" id="206335"/>
    <lineage>
        <taxon>Eukaryota</taxon>
        <taxon>Fungi</taxon>
        <taxon>Dikarya</taxon>
        <taxon>Basidiomycota</taxon>
        <taxon>Agaricomycotina</taxon>
        <taxon>Agaricomycetes</taxon>
        <taxon>Agaricomycetidae</taxon>
        <taxon>Agaricales</taxon>
        <taxon>Marasmiineae</taxon>
        <taxon>Omphalotaceae</taxon>
        <taxon>Rhodocollybia</taxon>
    </lineage>
</organism>
<evidence type="ECO:0000256" key="5">
    <source>
        <dbReference type="ARBA" id="ARBA00023306"/>
    </source>
</evidence>
<reference evidence="8" key="1">
    <citation type="submission" date="2020-11" db="EMBL/GenBank/DDBJ databases">
        <authorList>
            <consortium name="DOE Joint Genome Institute"/>
            <person name="Ahrendt S."/>
            <person name="Riley R."/>
            <person name="Andreopoulos W."/>
            <person name="Labutti K."/>
            <person name="Pangilinan J."/>
            <person name="Ruiz-Duenas F.J."/>
            <person name="Barrasa J.M."/>
            <person name="Sanchez-Garcia M."/>
            <person name="Camarero S."/>
            <person name="Miyauchi S."/>
            <person name="Serrano A."/>
            <person name="Linde D."/>
            <person name="Babiker R."/>
            <person name="Drula E."/>
            <person name="Ayuso-Fernandez I."/>
            <person name="Pacheco R."/>
            <person name="Padilla G."/>
            <person name="Ferreira P."/>
            <person name="Barriuso J."/>
            <person name="Kellner H."/>
            <person name="Castanera R."/>
            <person name="Alfaro M."/>
            <person name="Ramirez L."/>
            <person name="Pisabarro A.G."/>
            <person name="Kuo A."/>
            <person name="Tritt A."/>
            <person name="Lipzen A."/>
            <person name="He G."/>
            <person name="Yan M."/>
            <person name="Ng V."/>
            <person name="Cullen D."/>
            <person name="Martin F."/>
            <person name="Rosso M.-N."/>
            <person name="Henrissat B."/>
            <person name="Hibbett D."/>
            <person name="Martinez A.T."/>
            <person name="Grigoriev I.V."/>
        </authorList>
    </citation>
    <scope>NUCLEOTIDE SEQUENCE</scope>
    <source>
        <strain evidence="8">AH 40177</strain>
    </source>
</reference>
<dbReference type="EMBL" id="JADNRY010000054">
    <property type="protein sequence ID" value="KAF9069043.1"/>
    <property type="molecule type" value="Genomic_DNA"/>
</dbReference>
<evidence type="ECO:0000256" key="4">
    <source>
        <dbReference type="ARBA" id="ARBA00022786"/>
    </source>
</evidence>
<dbReference type="AlphaFoldDB" id="A0A9P5PTG3"/>
<dbReference type="Proteomes" id="UP000772434">
    <property type="component" value="Unassembled WGS sequence"/>
</dbReference>
<dbReference type="PANTHER" id="PTHR13260:SF0">
    <property type="entry name" value="ANAPHASE-PROMOTING COMPLEX SUBUNIT 4"/>
    <property type="match status" value="1"/>
</dbReference>
<evidence type="ECO:0000313" key="9">
    <source>
        <dbReference type="Proteomes" id="UP000772434"/>
    </source>
</evidence>
<dbReference type="GO" id="GO:0051301">
    <property type="term" value="P:cell division"/>
    <property type="evidence" value="ECO:0007669"/>
    <property type="project" value="UniProtKB-KW"/>
</dbReference>
<dbReference type="InterPro" id="IPR015943">
    <property type="entry name" value="WD40/YVTN_repeat-like_dom_sf"/>
</dbReference>
<dbReference type="Pfam" id="PF12896">
    <property type="entry name" value="ANAPC4"/>
    <property type="match status" value="1"/>
</dbReference>
<dbReference type="GO" id="GO:0005680">
    <property type="term" value="C:anaphase-promoting complex"/>
    <property type="evidence" value="ECO:0007669"/>
    <property type="project" value="InterPro"/>
</dbReference>
<dbReference type="PANTHER" id="PTHR13260">
    <property type="entry name" value="ANAPHASE PROMOTING COMPLEX SUBUNIT 4 APC4"/>
    <property type="match status" value="1"/>
</dbReference>
<keyword evidence="9" id="KW-1185">Reference proteome</keyword>
<accession>A0A9P5PTG3</accession>
<name>A0A9P5PTG3_9AGAR</name>
<keyword evidence="2" id="KW-0132">Cell division</keyword>
<feature type="domain" description="Anaphase-promoting complex subunit 4-like WD40" evidence="6">
    <location>
        <begin position="26"/>
        <end position="102"/>
    </location>
</feature>
<dbReference type="GO" id="GO:0031145">
    <property type="term" value="P:anaphase-promoting complex-dependent catabolic process"/>
    <property type="evidence" value="ECO:0007669"/>
    <property type="project" value="InterPro"/>
</dbReference>